<dbReference type="Pfam" id="PF03958">
    <property type="entry name" value="Secretin_N"/>
    <property type="match status" value="1"/>
</dbReference>
<evidence type="ECO:0000313" key="4">
    <source>
        <dbReference type="Proteomes" id="UP000661077"/>
    </source>
</evidence>
<organism evidence="3 4">
    <name type="scientific">Steroidobacter gossypii</name>
    <dbReference type="NCBI Taxonomy" id="2805490"/>
    <lineage>
        <taxon>Bacteria</taxon>
        <taxon>Pseudomonadati</taxon>
        <taxon>Pseudomonadota</taxon>
        <taxon>Gammaproteobacteria</taxon>
        <taxon>Steroidobacterales</taxon>
        <taxon>Steroidobacteraceae</taxon>
        <taxon>Steroidobacter</taxon>
    </lineage>
</organism>
<feature type="compositionally biased region" description="Polar residues" evidence="1">
    <location>
        <begin position="105"/>
        <end position="116"/>
    </location>
</feature>
<protein>
    <recommendedName>
        <fullName evidence="2">NolW-like domain-containing protein</fullName>
    </recommendedName>
</protein>
<dbReference type="RefSeq" id="WP_203165517.1">
    <property type="nucleotide sequence ID" value="NZ_JAEVLS010000001.1"/>
</dbReference>
<keyword evidence="4" id="KW-1185">Reference proteome</keyword>
<dbReference type="InterPro" id="IPR038591">
    <property type="entry name" value="NolW-like_sf"/>
</dbReference>
<feature type="region of interest" description="Disordered" evidence="1">
    <location>
        <begin position="105"/>
        <end position="138"/>
    </location>
</feature>
<name>A0ABS1WRF2_9GAMM</name>
<evidence type="ECO:0000313" key="3">
    <source>
        <dbReference type="EMBL" id="MBM0103552.1"/>
    </source>
</evidence>
<accession>A0ABS1WRF2</accession>
<sequence>MNNSRKQNGRLQPWSWVGISACLIAALAWAQSLTVIDLKHRRAEELIPVLQPLLEQGGALTGQDYKLFVRASNANLAQLRSAVEQLDRQQRQMLVSVRRSTAQDIQREQASASGTLRTGDGGVSVNERPRSRSGVTVRAGERTLQTQNSSVSSVSVLEGSSAFIATGTSVPIVTAVAIGGGRRPFVAGAVEHRDLQRGFMVTPRLAGEQVILEISQQDERVSGGGIQSQSLNTQVTGRLGTWIQLGSVSESSSRTDSGILSRNYSTGANELAIWVKVDPQ</sequence>
<dbReference type="InterPro" id="IPR005644">
    <property type="entry name" value="NolW-like"/>
</dbReference>
<gene>
    <name evidence="3" type="ORF">JM946_02300</name>
</gene>
<evidence type="ECO:0000256" key="1">
    <source>
        <dbReference type="SAM" id="MobiDB-lite"/>
    </source>
</evidence>
<feature type="domain" description="NolW-like" evidence="2">
    <location>
        <begin position="35"/>
        <end position="92"/>
    </location>
</feature>
<evidence type="ECO:0000259" key="2">
    <source>
        <dbReference type="Pfam" id="PF03958"/>
    </source>
</evidence>
<reference evidence="3 4" key="1">
    <citation type="journal article" date="2021" name="Int. J. Syst. Evol. Microbiol.">
        <title>Steroidobacter gossypii sp. nov., isolated from soil of cotton cropping field.</title>
        <authorList>
            <person name="Huang R."/>
            <person name="Yang S."/>
            <person name="Zhen C."/>
            <person name="Liu W."/>
        </authorList>
    </citation>
    <scope>NUCLEOTIDE SEQUENCE [LARGE SCALE GENOMIC DNA]</scope>
    <source>
        <strain evidence="3 4">S1-65</strain>
    </source>
</reference>
<comment type="caution">
    <text evidence="3">The sequence shown here is derived from an EMBL/GenBank/DDBJ whole genome shotgun (WGS) entry which is preliminary data.</text>
</comment>
<dbReference type="PROSITE" id="PS51257">
    <property type="entry name" value="PROKAR_LIPOPROTEIN"/>
    <property type="match status" value="1"/>
</dbReference>
<dbReference type="Gene3D" id="3.30.1370.120">
    <property type="match status" value="1"/>
</dbReference>
<dbReference type="EMBL" id="JAEVLS010000001">
    <property type="protein sequence ID" value="MBM0103552.1"/>
    <property type="molecule type" value="Genomic_DNA"/>
</dbReference>
<dbReference type="Proteomes" id="UP000661077">
    <property type="component" value="Unassembled WGS sequence"/>
</dbReference>
<proteinExistence type="predicted"/>